<evidence type="ECO:0000313" key="2">
    <source>
        <dbReference type="EMBL" id="ELR02053.1"/>
    </source>
</evidence>
<feature type="compositionally biased region" description="Polar residues" evidence="1">
    <location>
        <begin position="76"/>
        <end position="99"/>
    </location>
</feature>
<organism evidence="2 3">
    <name type="scientific">Pseudogymnoascus destructans (strain ATCC MYA-4855 / 20631-21)</name>
    <name type="common">Bat white-nose syndrome fungus</name>
    <name type="synonym">Geomyces destructans</name>
    <dbReference type="NCBI Taxonomy" id="658429"/>
    <lineage>
        <taxon>Eukaryota</taxon>
        <taxon>Fungi</taxon>
        <taxon>Dikarya</taxon>
        <taxon>Ascomycota</taxon>
        <taxon>Pezizomycotina</taxon>
        <taxon>Leotiomycetes</taxon>
        <taxon>Thelebolales</taxon>
        <taxon>Thelebolaceae</taxon>
        <taxon>Pseudogymnoascus</taxon>
    </lineage>
</organism>
<proteinExistence type="predicted"/>
<protein>
    <submittedName>
        <fullName evidence="2">Uncharacterized protein</fullName>
    </submittedName>
</protein>
<feature type="non-terminal residue" evidence="2">
    <location>
        <position position="1"/>
    </location>
</feature>
<dbReference type="EMBL" id="GL573274">
    <property type="protein sequence ID" value="ELR02053.1"/>
    <property type="molecule type" value="Genomic_DNA"/>
</dbReference>
<feature type="region of interest" description="Disordered" evidence="1">
    <location>
        <begin position="68"/>
        <end position="112"/>
    </location>
</feature>
<sequence length="123" mass="13139">LSISAVLYSGEGRRVPQPTAGITTYTLLLVSSIAHRPSSIIVHRPSSIVHRPSSSIVPRPSFLVHRPSPIAHRPSSLATKNPSHPSICPISTNTPSATGNPRGKRPAQPSPHFPFVSSFLLTI</sequence>
<keyword evidence="3" id="KW-1185">Reference proteome</keyword>
<dbReference type="InParanoid" id="L8FNL7"/>
<evidence type="ECO:0000256" key="1">
    <source>
        <dbReference type="SAM" id="MobiDB-lite"/>
    </source>
</evidence>
<dbReference type="VEuPathDB" id="FungiDB:GMDG_05215"/>
<evidence type="ECO:0000313" key="3">
    <source>
        <dbReference type="Proteomes" id="UP000011064"/>
    </source>
</evidence>
<dbReference type="Proteomes" id="UP000011064">
    <property type="component" value="Unassembled WGS sequence"/>
</dbReference>
<name>L8FNL7_PSED2</name>
<gene>
    <name evidence="2" type="ORF">GMDG_05215</name>
</gene>
<reference evidence="3" key="1">
    <citation type="submission" date="2010-09" db="EMBL/GenBank/DDBJ databases">
        <title>The genome sequence of Geomyces destructans 20631-21.</title>
        <authorList>
            <consortium name="The Broad Institute Genome Sequencing Platform"/>
            <person name="Cuomo C.A."/>
            <person name="Blehert D.S."/>
            <person name="Lorch J.M."/>
            <person name="Young S.K."/>
            <person name="Zeng Q."/>
            <person name="Gargeya S."/>
            <person name="Fitzgerald M."/>
            <person name="Haas B."/>
            <person name="Abouelleil A."/>
            <person name="Alvarado L."/>
            <person name="Arachchi H.M."/>
            <person name="Berlin A."/>
            <person name="Brown A."/>
            <person name="Chapman S.B."/>
            <person name="Chen Z."/>
            <person name="Dunbar C."/>
            <person name="Freedman E."/>
            <person name="Gearin G."/>
            <person name="Gellesch M."/>
            <person name="Goldberg J."/>
            <person name="Griggs A."/>
            <person name="Gujja S."/>
            <person name="Heiman D."/>
            <person name="Howarth C."/>
            <person name="Larson L."/>
            <person name="Lui A."/>
            <person name="MacDonald P.J.P."/>
            <person name="Montmayeur A."/>
            <person name="Murphy C."/>
            <person name="Neiman D."/>
            <person name="Pearson M."/>
            <person name="Priest M."/>
            <person name="Roberts A."/>
            <person name="Saif S."/>
            <person name="Shea T."/>
            <person name="Shenoy N."/>
            <person name="Sisk P."/>
            <person name="Stolte C."/>
            <person name="Sykes S."/>
            <person name="Wortman J."/>
            <person name="Nusbaum C."/>
            <person name="Birren B."/>
        </authorList>
    </citation>
    <scope>NUCLEOTIDE SEQUENCE [LARGE SCALE GENOMIC DNA]</scope>
    <source>
        <strain evidence="3">ATCC MYA-4855 / 20631-21</strain>
    </source>
</reference>
<dbReference type="HOGENOM" id="CLU_2016231_0_0_1"/>
<dbReference type="AlphaFoldDB" id="L8FNL7"/>
<accession>L8FNL7</accession>